<dbReference type="Gene3D" id="2.130.10.10">
    <property type="entry name" value="YVTN repeat-like/Quinoprotein amine dehydrogenase"/>
    <property type="match status" value="2"/>
</dbReference>
<dbReference type="InterPro" id="IPR015943">
    <property type="entry name" value="WD40/YVTN_repeat-like_dom_sf"/>
</dbReference>
<evidence type="ECO:0000256" key="2">
    <source>
        <dbReference type="ARBA" id="ARBA00022737"/>
    </source>
</evidence>
<evidence type="ECO:0000256" key="1">
    <source>
        <dbReference type="ARBA" id="ARBA00022574"/>
    </source>
</evidence>
<feature type="compositionally biased region" description="Basic and acidic residues" evidence="3">
    <location>
        <begin position="620"/>
        <end position="631"/>
    </location>
</feature>
<feature type="compositionally biased region" description="Gly residues" evidence="3">
    <location>
        <begin position="707"/>
        <end position="719"/>
    </location>
</feature>
<feature type="region of interest" description="Disordered" evidence="3">
    <location>
        <begin position="582"/>
        <end position="781"/>
    </location>
</feature>
<dbReference type="InterPro" id="IPR051362">
    <property type="entry name" value="WD_repeat_creC_regulators"/>
</dbReference>
<dbReference type="STRING" id="7167.A0A182FQN5"/>
<dbReference type="VEuPathDB" id="VectorBase:AALB008856"/>
<dbReference type="SMART" id="SM00320">
    <property type="entry name" value="WD40"/>
    <property type="match status" value="5"/>
</dbReference>
<dbReference type="OrthoDB" id="3367at2759"/>
<accession>A0A182FQN5</accession>
<proteinExistence type="predicted"/>
<dbReference type="EnsemblMetazoa" id="AALB008856-RA">
    <property type="protein sequence ID" value="AALB008856-PA"/>
    <property type="gene ID" value="AALB008856"/>
</dbReference>
<dbReference type="PANTHER" id="PTHR14107:SF16">
    <property type="entry name" value="AT02583P"/>
    <property type="match status" value="1"/>
</dbReference>
<dbReference type="AlphaFoldDB" id="A0A182FQN5"/>
<dbReference type="Pfam" id="PF00400">
    <property type="entry name" value="WD40"/>
    <property type="match status" value="2"/>
</dbReference>
<reference evidence="4 5" key="1">
    <citation type="journal article" date="2017" name="G3 (Bethesda)">
        <title>The Physical Genome Mapping of Anopheles albimanus Corrected Scaffold Misassemblies and Identified Interarm Rearrangements in Genus Anopheles.</title>
        <authorList>
            <person name="Artemov G.N."/>
            <person name="Peery A.N."/>
            <person name="Jiang X."/>
            <person name="Tu Z."/>
            <person name="Stegniy V.N."/>
            <person name="Sharakhova M.V."/>
            <person name="Sharakhov I.V."/>
        </authorList>
    </citation>
    <scope>NUCLEOTIDE SEQUENCE [LARGE SCALE GENOMIC DNA]</scope>
    <source>
        <strain evidence="4 5">ALBI9_A</strain>
    </source>
</reference>
<reference evidence="4" key="2">
    <citation type="submission" date="2022-08" db="UniProtKB">
        <authorList>
            <consortium name="EnsemblMetazoa"/>
        </authorList>
    </citation>
    <scope>IDENTIFICATION</scope>
    <source>
        <strain evidence="4">STECLA/ALBI9_A</strain>
    </source>
</reference>
<feature type="compositionally biased region" description="Acidic residues" evidence="3">
    <location>
        <begin position="377"/>
        <end position="386"/>
    </location>
</feature>
<feature type="compositionally biased region" description="Gly residues" evidence="3">
    <location>
        <begin position="768"/>
        <end position="781"/>
    </location>
</feature>
<dbReference type="PANTHER" id="PTHR14107">
    <property type="entry name" value="WD REPEAT PROTEIN"/>
    <property type="match status" value="1"/>
</dbReference>
<organism evidence="4 5">
    <name type="scientific">Anopheles albimanus</name>
    <name type="common">New world malaria mosquito</name>
    <dbReference type="NCBI Taxonomy" id="7167"/>
    <lineage>
        <taxon>Eukaryota</taxon>
        <taxon>Metazoa</taxon>
        <taxon>Ecdysozoa</taxon>
        <taxon>Arthropoda</taxon>
        <taxon>Hexapoda</taxon>
        <taxon>Insecta</taxon>
        <taxon>Pterygota</taxon>
        <taxon>Neoptera</taxon>
        <taxon>Endopterygota</taxon>
        <taxon>Diptera</taxon>
        <taxon>Nematocera</taxon>
        <taxon>Culicoidea</taxon>
        <taxon>Culicidae</taxon>
        <taxon>Anophelinae</taxon>
        <taxon>Anopheles</taxon>
    </lineage>
</organism>
<feature type="compositionally biased region" description="Low complexity" evidence="3">
    <location>
        <begin position="603"/>
        <end position="612"/>
    </location>
</feature>
<evidence type="ECO:0000256" key="3">
    <source>
        <dbReference type="SAM" id="MobiDB-lite"/>
    </source>
</evidence>
<dbReference type="GeneID" id="118456825"/>
<feature type="compositionally biased region" description="Polar residues" evidence="3">
    <location>
        <begin position="639"/>
        <end position="660"/>
    </location>
</feature>
<keyword evidence="2" id="KW-0677">Repeat</keyword>
<feature type="compositionally biased region" description="Gly residues" evidence="3">
    <location>
        <begin position="666"/>
        <end position="682"/>
    </location>
</feature>
<keyword evidence="1" id="KW-0853">WD repeat</keyword>
<feature type="compositionally biased region" description="Low complexity" evidence="3">
    <location>
        <begin position="725"/>
        <end position="767"/>
    </location>
</feature>
<sequence>MAVQLDTSGKDDLKTQFATPEGDYRLMTLSEYSRPNRVGYQNNQNSPQVRVSIVSLPAPPPPPPVGQLVAAGTTPNNNNSNNVALPTKPQPFPNGLEHQTASGFSAAPVGGDRICFNYGKELYVYSYRGAKKATDLNKPIDKKLYKGTSPSCHDFNGSAATYEGAPLLVGFSTGQIQLVHPGRREQGKLFNEERYIDKTKVTCLKWIPGSQNQFLVSHASGCIYLYHEDLPCAAATPSYTPYKGGDGYIVLAAKSKATKNPLYKWCFGQHENASINEFCFSPCGQHLAVVSQDGFLRIFHYERMELVGIARSYFGGFLCVCWSPDGKYVVVGGEDDLVTVFSLHEQRVVARGQGHRSWVSVVAFDPYTTSYTSALDGSDELSDEELSLGGSIGREQQQRASHHHHHAGGGYCHGDGATSAANPASCDKLSAQNRLATCYRLGSVSQDTQICLWDITEDVLRQSFGRVIKSANHTGVKDVLVNGTANGIGTDAKADKFGKAGKASVGTDTVDNVSFKPQLATLPTVGATIGSNSAYGGGNGGTMKPIGSGGSSAYGNNLNCDDKANSDSSSDKESVDSKIIKRANSGATSEDSIAPGGSGGTGTTSTSSTKSSVVAAVIGGKKDKSSGERSKGAGAGAGDSQSNSGGQHSSTFNSITQRLTSLSFGNSGGGSGGGGSGAGAGSGSSTSSGSGGSSCDKNDKPSKSNTGGSGGSGSGGGGKRSIITLGSKSFSNNSNSSNSNSNSLNNNHVLNSNNNNNQSLLSSSGSPSGSGGGGSSSGGGMSSTFSALMSSSLSKKGGGGGGGTAGSGLIGGFAPCGRIASSYDPMKLIGTPACPRYDDCPVLEPLICKKIAHERLTALIFREDCFLTACQDGFVYTWARPGFVNIPQHLSSTPSAPPGGTVV</sequence>
<evidence type="ECO:0000313" key="5">
    <source>
        <dbReference type="Proteomes" id="UP000069272"/>
    </source>
</evidence>
<feature type="region of interest" description="Disordered" evidence="3">
    <location>
        <begin position="375"/>
        <end position="408"/>
    </location>
</feature>
<protein>
    <submittedName>
        <fullName evidence="4">Uncharacterized protein</fullName>
    </submittedName>
</protein>
<name>A0A182FQN5_ANOAL</name>
<dbReference type="KEGG" id="aali:118456825"/>
<dbReference type="InterPro" id="IPR036322">
    <property type="entry name" value="WD40_repeat_dom_sf"/>
</dbReference>
<keyword evidence="5" id="KW-1185">Reference proteome</keyword>
<evidence type="ECO:0000313" key="4">
    <source>
        <dbReference type="EnsemblMetazoa" id="AALB008856-PA"/>
    </source>
</evidence>
<dbReference type="InterPro" id="IPR001680">
    <property type="entry name" value="WD40_rpt"/>
</dbReference>
<dbReference type="SUPFAM" id="SSF50978">
    <property type="entry name" value="WD40 repeat-like"/>
    <property type="match status" value="1"/>
</dbReference>
<dbReference type="VEuPathDB" id="VectorBase:AALB20_029914"/>
<dbReference type="Proteomes" id="UP000069272">
    <property type="component" value="Chromosome 2R"/>
</dbReference>
<dbReference type="RefSeq" id="XP_035773813.1">
    <property type="nucleotide sequence ID" value="XM_035917920.1"/>
</dbReference>